<dbReference type="GeneID" id="40102935"/>
<accession>V9M0K4</accession>
<evidence type="ECO:0000313" key="1">
    <source>
        <dbReference type="EMBL" id="AGB07173.1"/>
    </source>
</evidence>
<reference evidence="1 2" key="1">
    <citation type="submission" date="2012-11" db="EMBL/GenBank/DDBJ databases">
        <title>Complete genome sequence of a novel phiKZ-like Vibrio phage.</title>
        <authorList>
            <person name="Luo Z."/>
            <person name="Yu Y."/>
        </authorList>
    </citation>
    <scope>NUCLEOTIDE SEQUENCE [LARGE SCALE GENOMIC DNA]</scope>
</reference>
<name>V9M0K4_9CAUD</name>
<dbReference type="KEGG" id="vg:40102935"/>
<dbReference type="RefSeq" id="YP_009626035.1">
    <property type="nucleotide sequence ID" value="NC_042136.1"/>
</dbReference>
<sequence>MYMNKPELKVEVKLALRVLAREWVRQAVDMIQYRSVDANDVIGIVKPAGKTIGVGTHKSGKDLYLVLSGLPFDFSVIGMRSDEIAIPFKLGDDLRGNPAVRLVLESNVTLGQEMLLRLMQNPDFNQELQLDVETGNIREGGDFRLGKVGTPYVRISFCGIGEDLFLSTERTPDFNSYEFDKNVLAGRRAIVKVIGNKLVDRLPTLVEQELLQYRVVLGDERYPTINLINLGVQHYEGITVNIARVGMDYELNVFHDGKSSSYVIPKQVHERKAMLGELMWYLKDILTMNEIDQEALIDYLKTYVNQTTDYGIIAGNVDTEIDIFLADGITNQPTNITLLEQEL</sequence>
<protein>
    <submittedName>
        <fullName evidence="1">Uncharacterized protein</fullName>
    </submittedName>
</protein>
<dbReference type="OrthoDB" id="29703at10239"/>
<keyword evidence="2" id="KW-1185">Reference proteome</keyword>
<evidence type="ECO:0000313" key="2">
    <source>
        <dbReference type="Proteomes" id="UP000272155"/>
    </source>
</evidence>
<dbReference type="Proteomes" id="UP000272155">
    <property type="component" value="Segment"/>
</dbReference>
<proteinExistence type="predicted"/>
<organism evidence="1 2">
    <name type="scientific">Vibrio phage VP4B</name>
    <dbReference type="NCBI Taxonomy" id="1262540"/>
    <lineage>
        <taxon>Viruses</taxon>
        <taxon>Duplodnaviria</taxon>
        <taxon>Heunggongvirae</taxon>
        <taxon>Uroviricota</taxon>
        <taxon>Caudoviricetes</taxon>
        <taxon>Chimalliviridae</taxon>
        <taxon>Gorgonvirinae</taxon>
        <taxon>Tidunavirus</taxon>
        <taxon>Tidunavirus VP4B</taxon>
    </lineage>
</organism>
<dbReference type="EMBL" id="KC131130">
    <property type="protein sequence ID" value="AGB07173.1"/>
    <property type="molecule type" value="Genomic_DNA"/>
</dbReference>